<dbReference type="AlphaFoldDB" id="X1GPP7"/>
<feature type="region of interest" description="Disordered" evidence="1">
    <location>
        <begin position="1"/>
        <end position="42"/>
    </location>
</feature>
<gene>
    <name evidence="2" type="ORF">S03H2_19101</name>
</gene>
<accession>X1GPP7</accession>
<protein>
    <submittedName>
        <fullName evidence="2">Uncharacterized protein</fullName>
    </submittedName>
</protein>
<dbReference type="EMBL" id="BARU01009955">
    <property type="protein sequence ID" value="GAH43579.1"/>
    <property type="molecule type" value="Genomic_DNA"/>
</dbReference>
<proteinExistence type="predicted"/>
<evidence type="ECO:0000313" key="2">
    <source>
        <dbReference type="EMBL" id="GAH43579.1"/>
    </source>
</evidence>
<evidence type="ECO:0000256" key="1">
    <source>
        <dbReference type="SAM" id="MobiDB-lite"/>
    </source>
</evidence>
<name>X1GPP7_9ZZZZ</name>
<comment type="caution">
    <text evidence="2">The sequence shown here is derived from an EMBL/GenBank/DDBJ whole genome shotgun (WGS) entry which is preliminary data.</text>
</comment>
<reference evidence="2" key="1">
    <citation type="journal article" date="2014" name="Front. Microbiol.">
        <title>High frequency of phylogenetically diverse reductive dehalogenase-homologous genes in deep subseafloor sedimentary metagenomes.</title>
        <authorList>
            <person name="Kawai M."/>
            <person name="Futagami T."/>
            <person name="Toyoda A."/>
            <person name="Takaki Y."/>
            <person name="Nishi S."/>
            <person name="Hori S."/>
            <person name="Arai W."/>
            <person name="Tsubouchi T."/>
            <person name="Morono Y."/>
            <person name="Uchiyama I."/>
            <person name="Ito T."/>
            <person name="Fujiyama A."/>
            <person name="Inagaki F."/>
            <person name="Takami H."/>
        </authorList>
    </citation>
    <scope>NUCLEOTIDE SEQUENCE</scope>
    <source>
        <strain evidence="2">Expedition CK06-06</strain>
    </source>
</reference>
<sequence>MTCITRSARALSEATADTSGFKQEKTVSEAGGYGQPDMGLGK</sequence>
<organism evidence="2">
    <name type="scientific">marine sediment metagenome</name>
    <dbReference type="NCBI Taxonomy" id="412755"/>
    <lineage>
        <taxon>unclassified sequences</taxon>
        <taxon>metagenomes</taxon>
        <taxon>ecological metagenomes</taxon>
    </lineage>
</organism>